<accession>A0A0C9SVY0</accession>
<evidence type="ECO:0000313" key="1">
    <source>
        <dbReference type="EMBL" id="KIJ13584.1"/>
    </source>
</evidence>
<organism evidence="1 2">
    <name type="scientific">Paxillus involutus ATCC 200175</name>
    <dbReference type="NCBI Taxonomy" id="664439"/>
    <lineage>
        <taxon>Eukaryota</taxon>
        <taxon>Fungi</taxon>
        <taxon>Dikarya</taxon>
        <taxon>Basidiomycota</taxon>
        <taxon>Agaricomycotina</taxon>
        <taxon>Agaricomycetes</taxon>
        <taxon>Agaricomycetidae</taxon>
        <taxon>Boletales</taxon>
        <taxon>Paxilineae</taxon>
        <taxon>Paxillaceae</taxon>
        <taxon>Paxillus</taxon>
    </lineage>
</organism>
<reference evidence="2" key="2">
    <citation type="submission" date="2015-01" db="EMBL/GenBank/DDBJ databases">
        <title>Evolutionary Origins and Diversification of the Mycorrhizal Mutualists.</title>
        <authorList>
            <consortium name="DOE Joint Genome Institute"/>
            <consortium name="Mycorrhizal Genomics Consortium"/>
            <person name="Kohler A."/>
            <person name="Kuo A."/>
            <person name="Nagy L.G."/>
            <person name="Floudas D."/>
            <person name="Copeland A."/>
            <person name="Barry K.W."/>
            <person name="Cichocki N."/>
            <person name="Veneault-Fourrey C."/>
            <person name="LaButti K."/>
            <person name="Lindquist E.A."/>
            <person name="Lipzen A."/>
            <person name="Lundell T."/>
            <person name="Morin E."/>
            <person name="Murat C."/>
            <person name="Riley R."/>
            <person name="Ohm R."/>
            <person name="Sun H."/>
            <person name="Tunlid A."/>
            <person name="Henrissat B."/>
            <person name="Grigoriev I.V."/>
            <person name="Hibbett D.S."/>
            <person name="Martin F."/>
        </authorList>
    </citation>
    <scope>NUCLEOTIDE SEQUENCE [LARGE SCALE GENOMIC DNA]</scope>
    <source>
        <strain evidence="2">ATCC 200175</strain>
    </source>
</reference>
<proteinExistence type="predicted"/>
<dbReference type="Proteomes" id="UP000053647">
    <property type="component" value="Unassembled WGS sequence"/>
</dbReference>
<evidence type="ECO:0000313" key="2">
    <source>
        <dbReference type="Proteomes" id="UP000053647"/>
    </source>
</evidence>
<dbReference type="HOGENOM" id="CLU_2489481_0_0_1"/>
<gene>
    <name evidence="1" type="ORF">PAXINDRAFT_80848</name>
</gene>
<sequence>MLTNGDRTIDIIESTTVSALSLIFKFHLTAVMNYATVEGFFSAYPMLTSCGRSLINPMQFISNLPTSPMAACFKKYLQ</sequence>
<dbReference type="EMBL" id="KN819350">
    <property type="protein sequence ID" value="KIJ13584.1"/>
    <property type="molecule type" value="Genomic_DNA"/>
</dbReference>
<name>A0A0C9SVY0_PAXIN</name>
<dbReference type="AlphaFoldDB" id="A0A0C9SVY0"/>
<dbReference type="OrthoDB" id="2681164at2759"/>
<keyword evidence="2" id="KW-1185">Reference proteome</keyword>
<protein>
    <submittedName>
        <fullName evidence="1">Uncharacterized protein</fullName>
    </submittedName>
</protein>
<reference evidence="1 2" key="1">
    <citation type="submission" date="2014-06" db="EMBL/GenBank/DDBJ databases">
        <authorList>
            <consortium name="DOE Joint Genome Institute"/>
            <person name="Kuo A."/>
            <person name="Kohler A."/>
            <person name="Nagy L.G."/>
            <person name="Floudas D."/>
            <person name="Copeland A."/>
            <person name="Barry K.W."/>
            <person name="Cichocki N."/>
            <person name="Veneault-Fourrey C."/>
            <person name="LaButti K."/>
            <person name="Lindquist E.A."/>
            <person name="Lipzen A."/>
            <person name="Lundell T."/>
            <person name="Morin E."/>
            <person name="Murat C."/>
            <person name="Sun H."/>
            <person name="Tunlid A."/>
            <person name="Henrissat B."/>
            <person name="Grigoriev I.V."/>
            <person name="Hibbett D.S."/>
            <person name="Martin F."/>
            <person name="Nordberg H.P."/>
            <person name="Cantor M.N."/>
            <person name="Hua S.X."/>
        </authorList>
    </citation>
    <scope>NUCLEOTIDE SEQUENCE [LARGE SCALE GENOMIC DNA]</scope>
    <source>
        <strain evidence="1 2">ATCC 200175</strain>
    </source>
</reference>